<evidence type="ECO:0000256" key="3">
    <source>
        <dbReference type="ARBA" id="ARBA00007064"/>
    </source>
</evidence>
<keyword evidence="4 12" id="KW-0662">Pyridine nucleotide biosynthesis</keyword>
<evidence type="ECO:0000256" key="9">
    <source>
        <dbReference type="ARBA" id="ARBA00023027"/>
    </source>
</evidence>
<protein>
    <recommendedName>
        <fullName evidence="12">Nicotinamide-nucleotide adenylyltransferase</fullName>
        <ecNumber evidence="12">2.7.7.1</ecNumber>
        <ecNumber evidence="12">2.7.7.18</ecNumber>
    </recommendedName>
</protein>
<dbReference type="GO" id="GO:0009435">
    <property type="term" value="P:NAD+ biosynthetic process"/>
    <property type="evidence" value="ECO:0007669"/>
    <property type="project" value="InterPro"/>
</dbReference>
<sequence>MAADHFQENTQYELIGGYFSPVSDYYQKEGLAPAIHRVKMCELATTELSTWLMVDSWECLQPSYQRTAFVLDHFEYELNTKYGGFAMPDGTKKRIRIKLLAGGDLIESMGKPGIWSGADLHHILGNYGCMIIERTGTDVWEFLLSHDILYEHRHNIHVVKQVIYNDISSTKVRLFVKRNMSIKYLVPDSVMNYIFENNLYRSKFTQKRDYLSYLLD</sequence>
<dbReference type="Pfam" id="PF01467">
    <property type="entry name" value="CTP_transf_like"/>
    <property type="match status" value="1"/>
</dbReference>
<dbReference type="GO" id="GO:0000309">
    <property type="term" value="F:nicotinamide-nucleotide adenylyltransferase activity"/>
    <property type="evidence" value="ECO:0007669"/>
    <property type="project" value="UniProtKB-EC"/>
</dbReference>
<dbReference type="NCBIfam" id="TIGR00482">
    <property type="entry name" value="nicotinate (nicotinamide) nucleotide adenylyltransferase"/>
    <property type="match status" value="1"/>
</dbReference>
<comment type="pathway">
    <text evidence="1 12">Cofactor biosynthesis; NAD(+) biosynthesis; NAD(+) from nicotinamide D-ribonucleotide: step 1/1.</text>
</comment>
<comment type="catalytic activity">
    <reaction evidence="11 12">
        <text>beta-nicotinamide D-ribonucleotide + ATP + H(+) = diphosphate + NAD(+)</text>
        <dbReference type="Rhea" id="RHEA:21360"/>
        <dbReference type="ChEBI" id="CHEBI:14649"/>
        <dbReference type="ChEBI" id="CHEBI:15378"/>
        <dbReference type="ChEBI" id="CHEBI:30616"/>
        <dbReference type="ChEBI" id="CHEBI:33019"/>
        <dbReference type="ChEBI" id="CHEBI:57540"/>
        <dbReference type="EC" id="2.7.7.1"/>
    </reaction>
</comment>
<dbReference type="GO" id="GO:0004515">
    <property type="term" value="F:nicotinate-nucleotide adenylyltransferase activity"/>
    <property type="evidence" value="ECO:0007669"/>
    <property type="project" value="UniProtKB-EC"/>
</dbReference>
<evidence type="ECO:0000256" key="6">
    <source>
        <dbReference type="ARBA" id="ARBA00022695"/>
    </source>
</evidence>
<dbReference type="EC" id="2.7.7.18" evidence="12"/>
<dbReference type="EMBL" id="JANBPU010000029">
    <property type="protein sequence ID" value="KAJ1919298.1"/>
    <property type="molecule type" value="Genomic_DNA"/>
</dbReference>
<dbReference type="InterPro" id="IPR004821">
    <property type="entry name" value="Cyt_trans-like"/>
</dbReference>
<feature type="domain" description="Cytidyltransferase-like" evidence="13">
    <location>
        <begin position="2"/>
        <end position="173"/>
    </location>
</feature>
<evidence type="ECO:0000256" key="11">
    <source>
        <dbReference type="ARBA" id="ARBA00049001"/>
    </source>
</evidence>
<evidence type="ECO:0000256" key="12">
    <source>
        <dbReference type="RuleBase" id="RU362021"/>
    </source>
</evidence>
<proteinExistence type="inferred from homology"/>
<dbReference type="OrthoDB" id="422187at2759"/>
<evidence type="ECO:0000259" key="13">
    <source>
        <dbReference type="Pfam" id="PF01467"/>
    </source>
</evidence>
<evidence type="ECO:0000256" key="1">
    <source>
        <dbReference type="ARBA" id="ARBA00004658"/>
    </source>
</evidence>
<evidence type="ECO:0000313" key="15">
    <source>
        <dbReference type="Proteomes" id="UP001150538"/>
    </source>
</evidence>
<organism evidence="14 15">
    <name type="scientific">Mycoemilia scoparia</name>
    <dbReference type="NCBI Taxonomy" id="417184"/>
    <lineage>
        <taxon>Eukaryota</taxon>
        <taxon>Fungi</taxon>
        <taxon>Fungi incertae sedis</taxon>
        <taxon>Zoopagomycota</taxon>
        <taxon>Kickxellomycotina</taxon>
        <taxon>Kickxellomycetes</taxon>
        <taxon>Kickxellales</taxon>
        <taxon>Kickxellaceae</taxon>
        <taxon>Mycoemilia</taxon>
    </lineage>
</organism>
<dbReference type="EC" id="2.7.7.1" evidence="12"/>
<dbReference type="Gene3D" id="3.40.50.620">
    <property type="entry name" value="HUPs"/>
    <property type="match status" value="1"/>
</dbReference>
<keyword evidence="9 12" id="KW-0520">NAD</keyword>
<keyword evidence="7 12" id="KW-0547">Nucleotide-binding</keyword>
<keyword evidence="6 12" id="KW-0548">Nucleotidyltransferase</keyword>
<evidence type="ECO:0000256" key="2">
    <source>
        <dbReference type="ARBA" id="ARBA00005019"/>
    </source>
</evidence>
<evidence type="ECO:0000256" key="7">
    <source>
        <dbReference type="ARBA" id="ARBA00022741"/>
    </source>
</evidence>
<gene>
    <name evidence="14" type="primary">NMA1</name>
    <name evidence="14" type="ORF">H4219_002060</name>
</gene>
<evidence type="ECO:0000256" key="10">
    <source>
        <dbReference type="ARBA" id="ARBA00048721"/>
    </source>
</evidence>
<name>A0A9W7ZYD2_9FUNG</name>
<evidence type="ECO:0000256" key="5">
    <source>
        <dbReference type="ARBA" id="ARBA00022679"/>
    </source>
</evidence>
<dbReference type="InterPro" id="IPR014729">
    <property type="entry name" value="Rossmann-like_a/b/a_fold"/>
</dbReference>
<keyword evidence="8 12" id="KW-0067">ATP-binding</keyword>
<comment type="catalytic activity">
    <reaction evidence="10 12">
        <text>nicotinate beta-D-ribonucleotide + ATP + H(+) = deamido-NAD(+) + diphosphate</text>
        <dbReference type="Rhea" id="RHEA:22860"/>
        <dbReference type="ChEBI" id="CHEBI:15378"/>
        <dbReference type="ChEBI" id="CHEBI:30616"/>
        <dbReference type="ChEBI" id="CHEBI:33019"/>
        <dbReference type="ChEBI" id="CHEBI:57502"/>
        <dbReference type="ChEBI" id="CHEBI:58437"/>
        <dbReference type="EC" id="2.7.7.18"/>
    </reaction>
</comment>
<accession>A0A9W7ZYD2</accession>
<dbReference type="Proteomes" id="UP001150538">
    <property type="component" value="Unassembled WGS sequence"/>
</dbReference>
<dbReference type="PANTHER" id="PTHR12039">
    <property type="entry name" value="NICOTINAMIDE MONONUCLEOTIDE ADENYLYLTRANSFERASE"/>
    <property type="match status" value="1"/>
</dbReference>
<evidence type="ECO:0000256" key="8">
    <source>
        <dbReference type="ARBA" id="ARBA00022840"/>
    </source>
</evidence>
<dbReference type="GO" id="GO:0005524">
    <property type="term" value="F:ATP binding"/>
    <property type="evidence" value="ECO:0007669"/>
    <property type="project" value="UniProtKB-KW"/>
</dbReference>
<keyword evidence="15" id="KW-1185">Reference proteome</keyword>
<dbReference type="InterPro" id="IPR051182">
    <property type="entry name" value="Euk_NMN_adenylyltrnsfrase"/>
</dbReference>
<keyword evidence="5 12" id="KW-0808">Transferase</keyword>
<dbReference type="AlphaFoldDB" id="A0A9W7ZYD2"/>
<reference evidence="14" key="1">
    <citation type="submission" date="2022-07" db="EMBL/GenBank/DDBJ databases">
        <title>Phylogenomic reconstructions and comparative analyses of Kickxellomycotina fungi.</title>
        <authorList>
            <person name="Reynolds N.K."/>
            <person name="Stajich J.E."/>
            <person name="Barry K."/>
            <person name="Grigoriev I.V."/>
            <person name="Crous P."/>
            <person name="Smith M.E."/>
        </authorList>
    </citation>
    <scope>NUCLEOTIDE SEQUENCE</scope>
    <source>
        <strain evidence="14">NBRC 100468</strain>
    </source>
</reference>
<dbReference type="InterPro" id="IPR045094">
    <property type="entry name" value="NMNAT_euk"/>
</dbReference>
<dbReference type="CDD" id="cd09286">
    <property type="entry name" value="NMNAT_Eukarya"/>
    <property type="match status" value="1"/>
</dbReference>
<dbReference type="InterPro" id="IPR005248">
    <property type="entry name" value="NadD/NMNAT"/>
</dbReference>
<evidence type="ECO:0000313" key="14">
    <source>
        <dbReference type="EMBL" id="KAJ1919298.1"/>
    </source>
</evidence>
<comment type="caution">
    <text evidence="14">The sequence shown here is derived from an EMBL/GenBank/DDBJ whole genome shotgun (WGS) entry which is preliminary data.</text>
</comment>
<comment type="pathway">
    <text evidence="2">Cofactor biosynthesis; NAD(+) biosynthesis; deamido-NAD(+) from nicotinate D-ribonucleotide: step 1/1.</text>
</comment>
<dbReference type="SUPFAM" id="SSF52374">
    <property type="entry name" value="Nucleotidylyl transferase"/>
    <property type="match status" value="1"/>
</dbReference>
<evidence type="ECO:0000256" key="4">
    <source>
        <dbReference type="ARBA" id="ARBA00022642"/>
    </source>
</evidence>
<dbReference type="PANTHER" id="PTHR12039:SF0">
    <property type="entry name" value="NICOTINAMIDE-NUCLEOTIDE ADENYLYLTRANSFERASE"/>
    <property type="match status" value="1"/>
</dbReference>
<comment type="similarity">
    <text evidence="3 12">Belongs to the eukaryotic NMN adenylyltransferase family.</text>
</comment>